<dbReference type="InterPro" id="IPR020476">
    <property type="entry name" value="Nudix_hydrolase"/>
</dbReference>
<dbReference type="Gene3D" id="3.90.79.10">
    <property type="entry name" value="Nucleoside Triphosphate Pyrophosphohydrolase"/>
    <property type="match status" value="1"/>
</dbReference>
<dbReference type="InterPro" id="IPR020084">
    <property type="entry name" value="NUDIX_hydrolase_CS"/>
</dbReference>
<evidence type="ECO:0000259" key="6">
    <source>
        <dbReference type="PROSITE" id="PS51462"/>
    </source>
</evidence>
<dbReference type="EMBL" id="JADOGI010000036">
    <property type="protein sequence ID" value="MBF8186936.1"/>
    <property type="molecule type" value="Genomic_DNA"/>
</dbReference>
<keyword evidence="3 4" id="KW-0378">Hydrolase</keyword>
<feature type="region of interest" description="Disordered" evidence="5">
    <location>
        <begin position="77"/>
        <end position="114"/>
    </location>
</feature>
<dbReference type="PANTHER" id="PTHR43046">
    <property type="entry name" value="GDP-MANNOSE MANNOSYL HYDROLASE"/>
    <property type="match status" value="1"/>
</dbReference>
<dbReference type="AlphaFoldDB" id="A0A931F0A1"/>
<dbReference type="InterPro" id="IPR000086">
    <property type="entry name" value="NUDIX_hydrolase_dom"/>
</dbReference>
<evidence type="ECO:0000256" key="1">
    <source>
        <dbReference type="ARBA" id="ARBA00001946"/>
    </source>
</evidence>
<dbReference type="PROSITE" id="PS51462">
    <property type="entry name" value="NUDIX"/>
    <property type="match status" value="1"/>
</dbReference>
<feature type="domain" description="Nudix hydrolase" evidence="6">
    <location>
        <begin position="120"/>
        <end position="248"/>
    </location>
</feature>
<comment type="similarity">
    <text evidence="2 4">Belongs to the Nudix hydrolase family.</text>
</comment>
<proteinExistence type="inferred from homology"/>
<comment type="cofactor">
    <cofactor evidence="1">
        <name>Mg(2+)</name>
        <dbReference type="ChEBI" id="CHEBI:18420"/>
    </cofactor>
</comment>
<name>A0A931F0A1_9ACTN</name>
<dbReference type="InterPro" id="IPR015797">
    <property type="entry name" value="NUDIX_hydrolase-like_dom_sf"/>
</dbReference>
<evidence type="ECO:0000313" key="7">
    <source>
        <dbReference type="EMBL" id="MBF8186936.1"/>
    </source>
</evidence>
<dbReference type="GO" id="GO:0016787">
    <property type="term" value="F:hydrolase activity"/>
    <property type="evidence" value="ECO:0007669"/>
    <property type="project" value="UniProtKB-KW"/>
</dbReference>
<dbReference type="PANTHER" id="PTHR43046:SF16">
    <property type="entry name" value="ADP-RIBOSE PYROPHOSPHATASE YJHB-RELATED"/>
    <property type="match status" value="1"/>
</dbReference>
<evidence type="ECO:0000313" key="8">
    <source>
        <dbReference type="Proteomes" id="UP000605361"/>
    </source>
</evidence>
<sequence length="261" mass="28141">MQVLPDGTGGEGTVTGADLARLETETAAANGVLTWRHILAEEVFEAFAESDPGSLRAELIQVAAVAVKWVQALDHRPPSLLDRRPPPALDGRPLPGLDRRPPSGLDPDSARSLGFGPQDRFRAVIDVHILLPRAGKVLLGRRTGTGYGDGLWHLPSGHLEAGESAADAAVREAGEELGVTMSPDDLTFSHVMHRAPERVGLFFTAAEWHGEPYNAEPHKCSEVAWWPMDELPADMVGYAAAAIANILARIPFALHQWPADR</sequence>
<protein>
    <submittedName>
        <fullName evidence="7">NUDIX domain-containing protein</fullName>
    </submittedName>
</protein>
<dbReference type="SUPFAM" id="SSF55811">
    <property type="entry name" value="Nudix"/>
    <property type="match status" value="1"/>
</dbReference>
<dbReference type="PROSITE" id="PS00893">
    <property type="entry name" value="NUDIX_BOX"/>
    <property type="match status" value="1"/>
</dbReference>
<dbReference type="Proteomes" id="UP000605361">
    <property type="component" value="Unassembled WGS sequence"/>
</dbReference>
<reference evidence="7" key="1">
    <citation type="submission" date="2020-11" db="EMBL/GenBank/DDBJ databases">
        <title>Whole-genome analyses of Nonomuraea sp. K274.</title>
        <authorList>
            <person name="Veyisoglu A."/>
        </authorList>
    </citation>
    <scope>NUCLEOTIDE SEQUENCE</scope>
    <source>
        <strain evidence="7">K274</strain>
    </source>
</reference>
<keyword evidence="8" id="KW-1185">Reference proteome</keyword>
<evidence type="ECO:0000256" key="5">
    <source>
        <dbReference type="SAM" id="MobiDB-lite"/>
    </source>
</evidence>
<evidence type="ECO:0000256" key="3">
    <source>
        <dbReference type="ARBA" id="ARBA00022801"/>
    </source>
</evidence>
<comment type="caution">
    <text evidence="7">The sequence shown here is derived from an EMBL/GenBank/DDBJ whole genome shotgun (WGS) entry which is preliminary data.</text>
</comment>
<evidence type="ECO:0000256" key="2">
    <source>
        <dbReference type="ARBA" id="ARBA00005582"/>
    </source>
</evidence>
<evidence type="ECO:0000256" key="4">
    <source>
        <dbReference type="RuleBase" id="RU003476"/>
    </source>
</evidence>
<dbReference type="CDD" id="cd04683">
    <property type="entry name" value="NUDIX_Hydrolase"/>
    <property type="match status" value="1"/>
</dbReference>
<gene>
    <name evidence="7" type="ORF">ITP53_14540</name>
</gene>
<dbReference type="PRINTS" id="PR00502">
    <property type="entry name" value="NUDIXFAMILY"/>
</dbReference>
<dbReference type="Pfam" id="PF00293">
    <property type="entry name" value="NUDIX"/>
    <property type="match status" value="1"/>
</dbReference>
<accession>A0A931F0A1</accession>
<organism evidence="7 8">
    <name type="scientific">Nonomuraea cypriaca</name>
    <dbReference type="NCBI Taxonomy" id="1187855"/>
    <lineage>
        <taxon>Bacteria</taxon>
        <taxon>Bacillati</taxon>
        <taxon>Actinomycetota</taxon>
        <taxon>Actinomycetes</taxon>
        <taxon>Streptosporangiales</taxon>
        <taxon>Streptosporangiaceae</taxon>
        <taxon>Nonomuraea</taxon>
    </lineage>
</organism>